<sequence length="297" mass="31719">MGPRILYFFTPADNISPFDVTIAADAGYNQILPIINIKPNQVADLVQDAIFARPPKRFNDTGIFIGGRDVHLAADMFQYAKKAMVGDFKVGVFADPNGAYTTSASVVSLIEKALLESHGAGLKGRKIAVFGTGPVGLSTAVLAAQQGALTRLCKLTADDDPNIASRFCERYGVNVEWTSALTQQEKIDVLSDSEVVVCAARAGVRILDANELSKAAKLLLAVDTNAVPPSGIAGIGMQDWNKPVDLEGSAFNGIGPLAIGKMKYKVQFGLFESMQKSETAALIDFPEAYQYALSVQI</sequence>
<dbReference type="Gene3D" id="3.40.50.720">
    <property type="entry name" value="NAD(P)-binding Rossmann-like Domain"/>
    <property type="match status" value="1"/>
</dbReference>
<dbReference type="InterPro" id="IPR037089">
    <property type="entry name" value="Methyl-teptahyd_DH_N_sf"/>
</dbReference>
<dbReference type="EMBL" id="JANIBJ010000059">
    <property type="protein sequence ID" value="MCQ8106321.1"/>
    <property type="molecule type" value="Genomic_DNA"/>
</dbReference>
<dbReference type="Gene3D" id="3.40.50.10280">
    <property type="entry name" value="Methylene-tetrahydromethanopterin dehydrogenase, N-terminal domain"/>
    <property type="match status" value="1"/>
</dbReference>
<dbReference type="InterPro" id="IPR036291">
    <property type="entry name" value="NAD(P)-bd_dom_sf"/>
</dbReference>
<gene>
    <name evidence="3" type="ORF">NP590_19615</name>
</gene>
<dbReference type="Pfam" id="PF09176">
    <property type="entry name" value="Mpt_N"/>
    <property type="match status" value="1"/>
</dbReference>
<protein>
    <submittedName>
        <fullName evidence="3">Methylenetetrahydromethanopterin dehydrogenase</fullName>
    </submittedName>
</protein>
<evidence type="ECO:0000256" key="1">
    <source>
        <dbReference type="ARBA" id="ARBA00023002"/>
    </source>
</evidence>
<proteinExistence type="predicted"/>
<keyword evidence="1" id="KW-0560">Oxidoreductase</keyword>
<organism evidence="3 4">
    <name type="scientific">Methylomonas subterranea</name>
    <dbReference type="NCBI Taxonomy" id="2952225"/>
    <lineage>
        <taxon>Bacteria</taxon>
        <taxon>Pseudomonadati</taxon>
        <taxon>Pseudomonadota</taxon>
        <taxon>Gammaproteobacteria</taxon>
        <taxon>Methylococcales</taxon>
        <taxon>Methylococcaceae</taxon>
        <taxon>Methylomonas</taxon>
    </lineage>
</organism>
<dbReference type="SUPFAM" id="SSF53223">
    <property type="entry name" value="Aminoacid dehydrogenase-like, N-terminal domain"/>
    <property type="match status" value="1"/>
</dbReference>
<accession>A0ABT1TM71</accession>
<feature type="domain" description="Methylene-tetrahydromethanopterin dehydrogenase N-terminal" evidence="2">
    <location>
        <begin position="17"/>
        <end position="97"/>
    </location>
</feature>
<dbReference type="RefSeq" id="WP_256604420.1">
    <property type="nucleotide sequence ID" value="NZ_JANIBJ010000059.1"/>
</dbReference>
<name>A0ABT1TM71_9GAMM</name>
<dbReference type="InterPro" id="IPR046346">
    <property type="entry name" value="Aminoacid_DH-like_N_sf"/>
</dbReference>
<dbReference type="SUPFAM" id="SSF51735">
    <property type="entry name" value="NAD(P)-binding Rossmann-fold domains"/>
    <property type="match status" value="1"/>
</dbReference>
<dbReference type="InterPro" id="IPR015259">
    <property type="entry name" value="Methyl-teptahyd_DH_N"/>
</dbReference>
<evidence type="ECO:0000259" key="2">
    <source>
        <dbReference type="Pfam" id="PF09176"/>
    </source>
</evidence>
<evidence type="ECO:0000313" key="4">
    <source>
        <dbReference type="Proteomes" id="UP001524499"/>
    </source>
</evidence>
<keyword evidence="4" id="KW-1185">Reference proteome</keyword>
<reference evidence="3 4" key="1">
    <citation type="submission" date="2022-07" db="EMBL/GenBank/DDBJ databases">
        <title>Methylomonas rivi sp. nov., Methylomonas rosea sp. nov., Methylomonas aureus sp. nov. and Methylomonas subterranea sp. nov., four novel methanotrophs isolated from a freshwater creek and the deep terrestrial subsurface.</title>
        <authorList>
            <person name="Abin C."/>
            <person name="Sankaranarayanan K."/>
            <person name="Garner C."/>
            <person name="Sindelar R."/>
            <person name="Kotary K."/>
            <person name="Garner R."/>
            <person name="Barclay S."/>
            <person name="Lawson P."/>
            <person name="Krumholz L."/>
        </authorList>
    </citation>
    <scope>NUCLEOTIDE SEQUENCE [LARGE SCALE GENOMIC DNA]</scope>
    <source>
        <strain evidence="3 4">SURF-2</strain>
    </source>
</reference>
<comment type="caution">
    <text evidence="3">The sequence shown here is derived from an EMBL/GenBank/DDBJ whole genome shotgun (WGS) entry which is preliminary data.</text>
</comment>
<evidence type="ECO:0000313" key="3">
    <source>
        <dbReference type="EMBL" id="MCQ8106321.1"/>
    </source>
</evidence>
<dbReference type="Proteomes" id="UP001524499">
    <property type="component" value="Unassembled WGS sequence"/>
</dbReference>